<evidence type="ECO:0000256" key="1">
    <source>
        <dbReference type="SAM" id="Phobius"/>
    </source>
</evidence>
<evidence type="ECO:0000313" key="3">
    <source>
        <dbReference type="Proteomes" id="UP000075670"/>
    </source>
</evidence>
<dbReference type="EMBL" id="LTBC01000024">
    <property type="protein sequence ID" value="KYH30653.1"/>
    <property type="molecule type" value="Genomic_DNA"/>
</dbReference>
<gene>
    <name evidence="2" type="primary">ydjM</name>
    <name evidence="2" type="ORF">MOMUL_29860</name>
</gene>
<dbReference type="Pfam" id="PF04307">
    <property type="entry name" value="YdjM"/>
    <property type="match status" value="1"/>
</dbReference>
<dbReference type="Proteomes" id="UP000075670">
    <property type="component" value="Unassembled WGS sequence"/>
</dbReference>
<keyword evidence="1" id="KW-0812">Transmembrane</keyword>
<organism evidence="2 3">
    <name type="scientific">Moorella mulderi DSM 14980</name>
    <dbReference type="NCBI Taxonomy" id="1122241"/>
    <lineage>
        <taxon>Bacteria</taxon>
        <taxon>Bacillati</taxon>
        <taxon>Bacillota</taxon>
        <taxon>Clostridia</taxon>
        <taxon>Neomoorellales</taxon>
        <taxon>Neomoorellaceae</taxon>
        <taxon>Neomoorella</taxon>
    </lineage>
</organism>
<reference evidence="2 3" key="1">
    <citation type="submission" date="2016-02" db="EMBL/GenBank/DDBJ databases">
        <title>Genome sequence of Moorella mulderi DSM 14980.</title>
        <authorList>
            <person name="Poehlein A."/>
            <person name="Daniel R."/>
        </authorList>
    </citation>
    <scope>NUCLEOTIDE SEQUENCE [LARGE SCALE GENOMIC DNA]</scope>
    <source>
        <strain evidence="2 3">DSM 14980</strain>
    </source>
</reference>
<dbReference type="InterPro" id="IPR007404">
    <property type="entry name" value="YdjM-like"/>
</dbReference>
<dbReference type="PANTHER" id="PTHR35531:SF1">
    <property type="entry name" value="INNER MEMBRANE PROTEIN YBCI-RELATED"/>
    <property type="match status" value="1"/>
</dbReference>
<proteinExistence type="predicted"/>
<dbReference type="AlphaFoldDB" id="A0A151ASU8"/>
<evidence type="ECO:0000313" key="2">
    <source>
        <dbReference type="EMBL" id="KYH30653.1"/>
    </source>
</evidence>
<dbReference type="PATRIC" id="fig|1122241.3.peg.3180"/>
<keyword evidence="3" id="KW-1185">Reference proteome</keyword>
<keyword evidence="1" id="KW-0472">Membrane</keyword>
<protein>
    <submittedName>
        <fullName evidence="2">Inner membrane protein YdjM</fullName>
    </submittedName>
</protein>
<accession>A0A151ASU8</accession>
<feature type="transmembrane region" description="Helical" evidence="1">
    <location>
        <begin position="70"/>
        <end position="88"/>
    </location>
</feature>
<sequence length="169" mass="17382">MTGKTHAAAGAFAGALAGRLIGDPLTGMAIGAVAALLPDVDHPGSYVGRRLRPVSVLLEMAAGHRTVTHTVWFCAVVGILAALVSTLARPYTAVLHLPWWPTWPAAGLDAFLGALSHLALDALTRSGVEPLAPLLPLRLRGPLETGDPLVELPAATLFALAALRLAGAV</sequence>
<keyword evidence="1" id="KW-1133">Transmembrane helix</keyword>
<dbReference type="PANTHER" id="PTHR35531">
    <property type="entry name" value="INNER MEMBRANE PROTEIN YBCI-RELATED"/>
    <property type="match status" value="1"/>
</dbReference>
<comment type="caution">
    <text evidence="2">The sequence shown here is derived from an EMBL/GenBank/DDBJ whole genome shotgun (WGS) entry which is preliminary data.</text>
</comment>
<name>A0A151ASU8_9FIRM</name>